<reference evidence="1 2" key="1">
    <citation type="submission" date="2024-11" db="EMBL/GenBank/DDBJ databases">
        <title>Adaptive evolution of stress response genes in parasites aligns with host niche diversity.</title>
        <authorList>
            <person name="Hahn C."/>
            <person name="Resl P."/>
        </authorList>
    </citation>
    <scope>NUCLEOTIDE SEQUENCE [LARGE SCALE GENOMIC DNA]</scope>
    <source>
        <strain evidence="1">EGGRZ-B1_66</strain>
        <tissue evidence="1">Body</tissue>
    </source>
</reference>
<proteinExistence type="predicted"/>
<dbReference type="AlphaFoldDB" id="A0ABD2QF07"/>
<evidence type="ECO:0000313" key="1">
    <source>
        <dbReference type="EMBL" id="KAL3316911.1"/>
    </source>
</evidence>
<gene>
    <name evidence="1" type="ORF">Ciccas_004437</name>
</gene>
<dbReference type="PANTHER" id="PTHR19871:SF14">
    <property type="entry name" value="DUF4062 DOMAIN-CONTAINING PROTEIN"/>
    <property type="match status" value="1"/>
</dbReference>
<organism evidence="1 2">
    <name type="scientific">Cichlidogyrus casuarinus</name>
    <dbReference type="NCBI Taxonomy" id="1844966"/>
    <lineage>
        <taxon>Eukaryota</taxon>
        <taxon>Metazoa</taxon>
        <taxon>Spiralia</taxon>
        <taxon>Lophotrochozoa</taxon>
        <taxon>Platyhelminthes</taxon>
        <taxon>Monogenea</taxon>
        <taxon>Monopisthocotylea</taxon>
        <taxon>Dactylogyridea</taxon>
        <taxon>Ancyrocephalidae</taxon>
        <taxon>Cichlidogyrus</taxon>
    </lineage>
</organism>
<protein>
    <submittedName>
        <fullName evidence="1">Uncharacterized protein</fullName>
    </submittedName>
</protein>
<dbReference type="InterPro" id="IPR052752">
    <property type="entry name" value="NACHT-WD_repeat"/>
</dbReference>
<dbReference type="PANTHER" id="PTHR19871">
    <property type="entry name" value="BETA TRANSDUCIN-RELATED PROTEIN"/>
    <property type="match status" value="1"/>
</dbReference>
<accession>A0ABD2QF07</accession>
<evidence type="ECO:0000313" key="2">
    <source>
        <dbReference type="Proteomes" id="UP001626550"/>
    </source>
</evidence>
<name>A0ABD2QF07_9PLAT</name>
<dbReference type="EMBL" id="JBJKFK010000464">
    <property type="protein sequence ID" value="KAL3316911.1"/>
    <property type="molecule type" value="Genomic_DNA"/>
</dbReference>
<dbReference type="Proteomes" id="UP001626550">
    <property type="component" value="Unassembled WGS sequence"/>
</dbReference>
<comment type="caution">
    <text evidence="1">The sequence shown here is derived from an EMBL/GenBank/DDBJ whole genome shotgun (WGS) entry which is preliminary data.</text>
</comment>
<keyword evidence="2" id="KW-1185">Reference proteome</keyword>
<sequence>MQTEEKSKRAVSIPGKENPGFEHKNVKIASNFVLEGQKINILGVKYQLPELDEIVLQRQALVEEKWLEILKGRCESVELPGRPFLEQRIFIASTFSDFKLERQWFMLKVLPRMKEFCAKLNPFSLYGLQHADTKCSTKEPIHWPGLDLRICDTRWGMVDSAVDNHIVEKICKEEIDTCAKQSLGAFFVAFLGNRYGYRAVAPEIPSEYFRLLRKIAFRVARNTAPLLDTWYKEDTNGLEPMFILQPISSCIDGYKECLIDTCKKTGSVSTTKNGFLAVPLQPHEEHNLRRKAGHQWFCEAEALRSTIRKASQWILDYLAGNVRGDDYVLQVLSPTDLQQLAQSPTTAKWYWTSLTKSATELELLHAIYADSDAESITRRELGLSPKSDEISRGKRCFVYDRQLVG</sequence>